<dbReference type="AlphaFoldDB" id="A0A0P0LD04"/>
<dbReference type="InterPro" id="IPR036452">
    <property type="entry name" value="Ribo_hydro-like"/>
</dbReference>
<dbReference type="Proteomes" id="UP000061587">
    <property type="component" value="Chromosome"/>
</dbReference>
<evidence type="ECO:0000259" key="2">
    <source>
        <dbReference type="Pfam" id="PF21027"/>
    </source>
</evidence>
<protein>
    <submittedName>
        <fullName evidence="3">Uncharacterized protein</fullName>
    </submittedName>
</protein>
<proteinExistence type="predicted"/>
<evidence type="ECO:0000313" key="4">
    <source>
        <dbReference type="Proteomes" id="UP000061587"/>
    </source>
</evidence>
<accession>A0A0P0LD04</accession>
<name>A0A0P0LD04_PHOVU</name>
<dbReference type="EMBL" id="CP013020">
    <property type="protein sequence ID" value="ALK83447.1"/>
    <property type="molecule type" value="Genomic_DNA"/>
</dbReference>
<dbReference type="Pfam" id="PF07632">
    <property type="entry name" value="Sde182_NH-like"/>
    <property type="match status" value="1"/>
</dbReference>
<dbReference type="InterPro" id="IPR013783">
    <property type="entry name" value="Ig-like_fold"/>
</dbReference>
<evidence type="ECO:0000313" key="3">
    <source>
        <dbReference type="EMBL" id="ALK83447.1"/>
    </source>
</evidence>
<feature type="domain" description="Cellulose-binding Sde182 C-terminal" evidence="2">
    <location>
        <begin position="150"/>
        <end position="229"/>
    </location>
</feature>
<dbReference type="Pfam" id="PF21027">
    <property type="entry name" value="Sde0182_C"/>
    <property type="match status" value="1"/>
</dbReference>
<feature type="domain" description="Cellulose-binding Sde182 nucleoside hydrolase-like" evidence="1">
    <location>
        <begin position="13"/>
        <end position="77"/>
    </location>
</feature>
<dbReference type="InterPro" id="IPR048527">
    <property type="entry name" value="Sde182_C"/>
</dbReference>
<dbReference type="GO" id="GO:0016799">
    <property type="term" value="F:hydrolase activity, hydrolyzing N-glycosyl compounds"/>
    <property type="evidence" value="ECO:0007669"/>
    <property type="project" value="InterPro"/>
</dbReference>
<sequence length="230" mass="26279">MSVDYYFKNRLSKNSKELQQIMDKPWLADHIKNGHGPLCAAYPQEYTSEGDTPSFMPLIRNGLEQHTDYTLGGWGGRPEYKNGNHMQDGNDLKNGVPDSHYTFQRWLPAIQNDWAARADWCVADEYSKANHQPVARILGESVRTVRPGEKIILDASPSFDPDKNSLSYQWWQYREAGSVQTKVAIKHVDEKRTEIIVPDNPGKQLHLILELTDNGTPNLKSYKRVILNVN</sequence>
<organism evidence="3 4">
    <name type="scientific">Phocaeicola vulgatus</name>
    <name type="common">Bacteroides vulgatus</name>
    <dbReference type="NCBI Taxonomy" id="821"/>
    <lineage>
        <taxon>Bacteria</taxon>
        <taxon>Pseudomonadati</taxon>
        <taxon>Bacteroidota</taxon>
        <taxon>Bacteroidia</taxon>
        <taxon>Bacteroidales</taxon>
        <taxon>Bacteroidaceae</taxon>
        <taxon>Phocaeicola</taxon>
    </lineage>
</organism>
<dbReference type="Gene3D" id="2.60.40.10">
    <property type="entry name" value="Immunoglobulins"/>
    <property type="match status" value="1"/>
</dbReference>
<gene>
    <name evidence="3" type="ORF">BvMPK_0829</name>
</gene>
<reference evidence="3 4" key="2">
    <citation type="journal article" date="2016" name="Genome Biol. Evol.">
        <title>Extensive mobilome-driven genome diversification in mouse gut-associated Bacteroides vulgatus mpk.</title>
        <authorList>
            <person name="Lange A."/>
            <person name="Beier S."/>
            <person name="Steimle A."/>
            <person name="Autenrieth I.B."/>
            <person name="Huson D.H."/>
            <person name="Frick J.S."/>
        </authorList>
    </citation>
    <scope>NUCLEOTIDE SEQUENCE [LARGE SCALE GENOMIC DNA]</scope>
    <source>
        <strain evidence="4">mpk</strain>
    </source>
</reference>
<dbReference type="InterPro" id="IPR011483">
    <property type="entry name" value="Sde182_NH-like"/>
</dbReference>
<evidence type="ECO:0000259" key="1">
    <source>
        <dbReference type="Pfam" id="PF07632"/>
    </source>
</evidence>
<reference evidence="4" key="1">
    <citation type="submission" date="2015-10" db="EMBL/GenBank/DDBJ databases">
        <title>Extensive mobilome-driven genome diversification in gut-associated Bacteroides vulgatus mpk.</title>
        <authorList>
            <person name="Beier S."/>
            <person name="Lange A."/>
            <person name="Huson D.H."/>
            <person name="Frick J.-S."/>
            <person name="Autenrieth I.B."/>
        </authorList>
    </citation>
    <scope>NUCLEOTIDE SEQUENCE [LARGE SCALE GENOMIC DNA]</scope>
    <source>
        <strain evidence="4">mpk</strain>
    </source>
</reference>
<dbReference type="PATRIC" id="fig|821.40.peg.972"/>
<dbReference type="Gene3D" id="3.90.245.10">
    <property type="entry name" value="Ribonucleoside hydrolase-like"/>
    <property type="match status" value="1"/>
</dbReference>